<accession>A0A8R7PS21</accession>
<evidence type="ECO:0000313" key="1">
    <source>
        <dbReference type="EnsemblPlants" id="TuG1812G0300002284.01.T01.cds273722"/>
    </source>
</evidence>
<dbReference type="AlphaFoldDB" id="A0A8R7PS21"/>
<sequence>MTEERRDWCRLPCQNLLNFQTFVPCQWGRSTRVAGKVDERHRGRSVRCATRSNAPGIANIWPSRSDVGSCSGKPRCVGWRP</sequence>
<reference evidence="2" key="1">
    <citation type="journal article" date="2013" name="Nature">
        <title>Draft genome of the wheat A-genome progenitor Triticum urartu.</title>
        <authorList>
            <person name="Ling H.Q."/>
            <person name="Zhao S."/>
            <person name="Liu D."/>
            <person name="Wang J."/>
            <person name="Sun H."/>
            <person name="Zhang C."/>
            <person name="Fan H."/>
            <person name="Li D."/>
            <person name="Dong L."/>
            <person name="Tao Y."/>
            <person name="Gao C."/>
            <person name="Wu H."/>
            <person name="Li Y."/>
            <person name="Cui Y."/>
            <person name="Guo X."/>
            <person name="Zheng S."/>
            <person name="Wang B."/>
            <person name="Yu K."/>
            <person name="Liang Q."/>
            <person name="Yang W."/>
            <person name="Lou X."/>
            <person name="Chen J."/>
            <person name="Feng M."/>
            <person name="Jian J."/>
            <person name="Zhang X."/>
            <person name="Luo G."/>
            <person name="Jiang Y."/>
            <person name="Liu J."/>
            <person name="Wang Z."/>
            <person name="Sha Y."/>
            <person name="Zhang B."/>
            <person name="Wu H."/>
            <person name="Tang D."/>
            <person name="Shen Q."/>
            <person name="Xue P."/>
            <person name="Zou S."/>
            <person name="Wang X."/>
            <person name="Liu X."/>
            <person name="Wang F."/>
            <person name="Yang Y."/>
            <person name="An X."/>
            <person name="Dong Z."/>
            <person name="Zhang K."/>
            <person name="Zhang X."/>
            <person name="Luo M.C."/>
            <person name="Dvorak J."/>
            <person name="Tong Y."/>
            <person name="Wang J."/>
            <person name="Yang H."/>
            <person name="Li Z."/>
            <person name="Wang D."/>
            <person name="Zhang A."/>
            <person name="Wang J."/>
        </authorList>
    </citation>
    <scope>NUCLEOTIDE SEQUENCE</scope>
    <source>
        <strain evidence="2">cv. G1812</strain>
    </source>
</reference>
<name>A0A8R7PS21_TRIUA</name>
<reference evidence="1" key="2">
    <citation type="submission" date="2018-03" db="EMBL/GenBank/DDBJ databases">
        <title>The Triticum urartu genome reveals the dynamic nature of wheat genome evolution.</title>
        <authorList>
            <person name="Ling H."/>
            <person name="Ma B."/>
            <person name="Shi X."/>
            <person name="Liu H."/>
            <person name="Dong L."/>
            <person name="Sun H."/>
            <person name="Cao Y."/>
            <person name="Gao Q."/>
            <person name="Zheng S."/>
            <person name="Li Y."/>
            <person name="Yu Y."/>
            <person name="Du H."/>
            <person name="Qi M."/>
            <person name="Li Y."/>
            <person name="Yu H."/>
            <person name="Cui Y."/>
            <person name="Wang N."/>
            <person name="Chen C."/>
            <person name="Wu H."/>
            <person name="Zhao Y."/>
            <person name="Zhang J."/>
            <person name="Li Y."/>
            <person name="Zhou W."/>
            <person name="Zhang B."/>
            <person name="Hu W."/>
            <person name="Eijk M."/>
            <person name="Tang J."/>
            <person name="Witsenboer H."/>
            <person name="Zhao S."/>
            <person name="Li Z."/>
            <person name="Zhang A."/>
            <person name="Wang D."/>
            <person name="Liang C."/>
        </authorList>
    </citation>
    <scope>NUCLEOTIDE SEQUENCE [LARGE SCALE GENOMIC DNA]</scope>
    <source>
        <strain evidence="1">cv. G1812</strain>
    </source>
</reference>
<evidence type="ECO:0000313" key="2">
    <source>
        <dbReference type="Proteomes" id="UP000015106"/>
    </source>
</evidence>
<reference evidence="1" key="3">
    <citation type="submission" date="2022-06" db="UniProtKB">
        <authorList>
            <consortium name="EnsemblPlants"/>
        </authorList>
    </citation>
    <scope>IDENTIFICATION</scope>
</reference>
<protein>
    <submittedName>
        <fullName evidence="1">Uncharacterized protein</fullName>
    </submittedName>
</protein>
<proteinExistence type="predicted"/>
<dbReference type="Proteomes" id="UP000015106">
    <property type="component" value="Chromosome 3"/>
</dbReference>
<organism evidence="1 2">
    <name type="scientific">Triticum urartu</name>
    <name type="common">Red wild einkorn</name>
    <name type="synonym">Crithodium urartu</name>
    <dbReference type="NCBI Taxonomy" id="4572"/>
    <lineage>
        <taxon>Eukaryota</taxon>
        <taxon>Viridiplantae</taxon>
        <taxon>Streptophyta</taxon>
        <taxon>Embryophyta</taxon>
        <taxon>Tracheophyta</taxon>
        <taxon>Spermatophyta</taxon>
        <taxon>Magnoliopsida</taxon>
        <taxon>Liliopsida</taxon>
        <taxon>Poales</taxon>
        <taxon>Poaceae</taxon>
        <taxon>BOP clade</taxon>
        <taxon>Pooideae</taxon>
        <taxon>Triticodae</taxon>
        <taxon>Triticeae</taxon>
        <taxon>Triticinae</taxon>
        <taxon>Triticum</taxon>
    </lineage>
</organism>
<dbReference type="Gramene" id="TuG1812G0300002284.01.T01">
    <property type="protein sequence ID" value="TuG1812G0300002284.01.T01.cds273722"/>
    <property type="gene ID" value="TuG1812G0300002284.01"/>
</dbReference>
<dbReference type="EnsemblPlants" id="TuG1812G0300002284.01.T01">
    <property type="protein sequence ID" value="TuG1812G0300002284.01.T01.cds273722"/>
    <property type="gene ID" value="TuG1812G0300002284.01"/>
</dbReference>
<keyword evidence="2" id="KW-1185">Reference proteome</keyword>